<gene>
    <name evidence="1" type="ORF">GMJLKIPL_5718</name>
</gene>
<evidence type="ECO:0000313" key="1">
    <source>
        <dbReference type="EMBL" id="GJE03761.1"/>
    </source>
</evidence>
<keyword evidence="2" id="KW-1185">Reference proteome</keyword>
<proteinExistence type="predicted"/>
<protein>
    <recommendedName>
        <fullName evidence="3">Guanylate cyclase domain-containing protein</fullName>
    </recommendedName>
</protein>
<evidence type="ECO:0008006" key="3">
    <source>
        <dbReference type="Google" id="ProtNLM"/>
    </source>
</evidence>
<name>A0ABQ4SKL5_9HYPH</name>
<reference evidence="1" key="1">
    <citation type="journal article" date="2021" name="Front. Microbiol.">
        <title>Comprehensive Comparative Genomics and Phenotyping of Methylobacterium Species.</title>
        <authorList>
            <person name="Alessa O."/>
            <person name="Ogura Y."/>
            <person name="Fujitani Y."/>
            <person name="Takami H."/>
            <person name="Hayashi T."/>
            <person name="Sahin N."/>
            <person name="Tani A."/>
        </authorList>
    </citation>
    <scope>NUCLEOTIDE SEQUENCE</scope>
    <source>
        <strain evidence="1">DSM 17168</strain>
    </source>
</reference>
<comment type="caution">
    <text evidence="1">The sequence shown here is derived from an EMBL/GenBank/DDBJ whole genome shotgun (WGS) entry which is preliminary data.</text>
</comment>
<dbReference type="EMBL" id="BPQQ01000089">
    <property type="protein sequence ID" value="GJE03761.1"/>
    <property type="molecule type" value="Genomic_DNA"/>
</dbReference>
<evidence type="ECO:0000313" key="2">
    <source>
        <dbReference type="Proteomes" id="UP001055153"/>
    </source>
</evidence>
<dbReference type="InterPro" id="IPR021445">
    <property type="entry name" value="DUF3095"/>
</dbReference>
<dbReference type="Pfam" id="PF11294">
    <property type="entry name" value="DUF3095"/>
    <property type="match status" value="1"/>
</dbReference>
<dbReference type="Proteomes" id="UP001055153">
    <property type="component" value="Unassembled WGS sequence"/>
</dbReference>
<accession>A0ABQ4SKL5</accession>
<organism evidence="1 2">
    <name type="scientific">Methylobacterium isbiliense</name>
    <dbReference type="NCBI Taxonomy" id="315478"/>
    <lineage>
        <taxon>Bacteria</taxon>
        <taxon>Pseudomonadati</taxon>
        <taxon>Pseudomonadota</taxon>
        <taxon>Alphaproteobacteria</taxon>
        <taxon>Hyphomicrobiales</taxon>
        <taxon>Methylobacteriaceae</taxon>
        <taxon>Methylobacterium</taxon>
    </lineage>
</organism>
<sequence>MVDIVPNYSGYGDPYGRFNYKDIEPITDFRDVTDETVFRAVPDDWFIILTDIVDSTSAIAAGQYKAVNFAGAAVIAAVFNALGNHDVPFVFAGDGASLLVGPREAKVACAAAAAAAAWTKAELNLDMRVAVVPVAAVREAGLDLQVARYAPSPDVSFAMVTGGGLSFAERALKQGRYAVQPARGARPDLTGLSCRFSPARARYGLILTLIVVGAPEANPAAARAVIAGVLRIVAAAPDMGRPLPEDGPPLRWPPDGFGYEVRATKQPWSLRGAAHALRALGFHLLVRLRIPVGSFSPSRHLHEVVANADFQKYDDGLRMTLDCSAAVADAIELCLQSAETTGIVHYGVHRQEAALTTCITPAPSARDHVHFVDGDGGGYARAAQMLKTKIGSRLTDIPEGPSDRGPAEE</sequence>
<reference evidence="1" key="2">
    <citation type="submission" date="2021-08" db="EMBL/GenBank/DDBJ databases">
        <authorList>
            <person name="Tani A."/>
            <person name="Ola A."/>
            <person name="Ogura Y."/>
            <person name="Katsura K."/>
            <person name="Hayashi T."/>
        </authorList>
    </citation>
    <scope>NUCLEOTIDE SEQUENCE</scope>
    <source>
        <strain evidence="1">DSM 17168</strain>
    </source>
</reference>
<dbReference type="RefSeq" id="WP_238241141.1">
    <property type="nucleotide sequence ID" value="NZ_BPQQ01000089.1"/>
</dbReference>